<protein>
    <submittedName>
        <fullName evidence="5">2-oxoacid:acceptor oxidoreductase subunit alpha</fullName>
    </submittedName>
</protein>
<dbReference type="Pfam" id="PF01855">
    <property type="entry name" value="POR_N"/>
    <property type="match status" value="1"/>
</dbReference>
<evidence type="ECO:0000256" key="1">
    <source>
        <dbReference type="ARBA" id="ARBA00023002"/>
    </source>
</evidence>
<feature type="compositionally biased region" description="Basic and acidic residues" evidence="2">
    <location>
        <begin position="439"/>
        <end position="449"/>
    </location>
</feature>
<dbReference type="Gene3D" id="3.40.50.970">
    <property type="match status" value="1"/>
</dbReference>
<dbReference type="FunFam" id="3.40.50.970:FF:000022">
    <property type="entry name" value="2-oxoglutarate ferredoxin oxidoreductase alpha subunit"/>
    <property type="match status" value="1"/>
</dbReference>
<dbReference type="InterPro" id="IPR029061">
    <property type="entry name" value="THDP-binding"/>
</dbReference>
<keyword evidence="1" id="KW-0560">Oxidoreductase</keyword>
<comment type="caution">
    <text evidence="5">The sequence shown here is derived from an EMBL/GenBank/DDBJ whole genome shotgun (WGS) entry which is preliminary data.</text>
</comment>
<dbReference type="InterPro" id="IPR019752">
    <property type="entry name" value="Pyrv/ketoisovalerate_OxRed_cat"/>
</dbReference>
<dbReference type="Proteomes" id="UP000567293">
    <property type="component" value="Unassembled WGS sequence"/>
</dbReference>
<dbReference type="PANTHER" id="PTHR32154:SF20">
    <property type="entry name" value="2-OXOGLUTARATE OXIDOREDUCTASE SUBUNIT KORA"/>
    <property type="match status" value="1"/>
</dbReference>
<name>A0A7V8SVK1_9BACT</name>
<keyword evidence="6" id="KW-1185">Reference proteome</keyword>
<feature type="non-terminal residue" evidence="5">
    <location>
        <position position="461"/>
    </location>
</feature>
<dbReference type="InterPro" id="IPR050722">
    <property type="entry name" value="Pyruvate:ferred/Flavod_OxRd"/>
</dbReference>
<feature type="region of interest" description="Disordered" evidence="2">
    <location>
        <begin position="439"/>
        <end position="461"/>
    </location>
</feature>
<dbReference type="Gene3D" id="3.40.920.10">
    <property type="entry name" value="Pyruvate-ferredoxin oxidoreductase, PFOR, domain III"/>
    <property type="match status" value="1"/>
</dbReference>
<dbReference type="Pfam" id="PF01558">
    <property type="entry name" value="POR"/>
    <property type="match status" value="1"/>
</dbReference>
<dbReference type="InterPro" id="IPR022367">
    <property type="entry name" value="2-oxoacid/accept_OxRdtase_asu"/>
</dbReference>
<dbReference type="GO" id="GO:0006979">
    <property type="term" value="P:response to oxidative stress"/>
    <property type="evidence" value="ECO:0007669"/>
    <property type="project" value="TreeGrafter"/>
</dbReference>
<sequence>GDGMQITGSQFTNTVALYGNDIATFPDYPAEIRAPAGTIPGVSGFQLHFSSNEVFTPGDAIDALIAMNPAALKVNIGDLKANGILIVNSDSFKESDLRKAQVTVSPLEDHSLDKYRVFAVELQKLTRAALQHLGIDAKAMDRCKNFFALGMCYWLYNRSTEPTNRWIEQKFGKKPLLMEANKLALKAGYSYCEATEAFQISYEIPPAQLTPGIYRNVSGNQALAMGFVAAAQKAGLSLFLGSYPITPASDILHELSQYKNFGVITFQAEDEIAAVTSAIGASYSGCLAITTTSGPGMALKTEAMGLAVATEIPLVICDIQRGGPSTGLPTKTEQADLLQALFGRNSEAPIPVLAASTPGDCFWVALEASRIALKYMIPVIVLSDGYLANGAEPWRIPKAEDIPPIPVKFATDPVGFMPYKRDPETLARPWALPGTPGLEHRIGGLEKQDGTGNVNYEPLNH</sequence>
<dbReference type="InterPro" id="IPR002869">
    <property type="entry name" value="Pyrv_flavodox_OxRed_cen"/>
</dbReference>
<evidence type="ECO:0000259" key="4">
    <source>
        <dbReference type="Pfam" id="PF01855"/>
    </source>
</evidence>
<proteinExistence type="predicted"/>
<evidence type="ECO:0000256" key="2">
    <source>
        <dbReference type="SAM" id="MobiDB-lite"/>
    </source>
</evidence>
<evidence type="ECO:0000259" key="3">
    <source>
        <dbReference type="Pfam" id="PF01558"/>
    </source>
</evidence>
<dbReference type="SUPFAM" id="SSF53323">
    <property type="entry name" value="Pyruvate-ferredoxin oxidoreductase, PFOR, domain III"/>
    <property type="match status" value="1"/>
</dbReference>
<gene>
    <name evidence="5" type="ORF">HRJ53_03070</name>
</gene>
<organism evidence="5 6">
    <name type="scientific">Candidatus Acidiferrum panamense</name>
    <dbReference type="NCBI Taxonomy" id="2741543"/>
    <lineage>
        <taxon>Bacteria</taxon>
        <taxon>Pseudomonadati</taxon>
        <taxon>Acidobacteriota</taxon>
        <taxon>Terriglobia</taxon>
        <taxon>Candidatus Acidiferrales</taxon>
        <taxon>Candidatus Acidiferrum</taxon>
    </lineage>
</organism>
<dbReference type="EMBL" id="JACDQQ010000303">
    <property type="protein sequence ID" value="MBA0083954.1"/>
    <property type="molecule type" value="Genomic_DNA"/>
</dbReference>
<dbReference type="PANTHER" id="PTHR32154">
    <property type="entry name" value="PYRUVATE-FLAVODOXIN OXIDOREDUCTASE-RELATED"/>
    <property type="match status" value="1"/>
</dbReference>
<feature type="domain" description="Pyruvate/ketoisovalerate oxidoreductase catalytic" evidence="3">
    <location>
        <begin position="1"/>
        <end position="189"/>
    </location>
</feature>
<reference evidence="5" key="1">
    <citation type="submission" date="2020-06" db="EMBL/GenBank/DDBJ databases">
        <title>Legume-microbial interactions unlock mineral nutrients during tropical forest succession.</title>
        <authorList>
            <person name="Epihov D.Z."/>
        </authorList>
    </citation>
    <scope>NUCLEOTIDE SEQUENCE [LARGE SCALE GENOMIC DNA]</scope>
    <source>
        <strain evidence="5">Pan2503</strain>
    </source>
</reference>
<dbReference type="SUPFAM" id="SSF52518">
    <property type="entry name" value="Thiamin diphosphate-binding fold (THDP-binding)"/>
    <property type="match status" value="1"/>
</dbReference>
<feature type="domain" description="Pyruvate flavodoxin/ferredoxin oxidoreductase pyrimidine binding" evidence="4">
    <location>
        <begin position="238"/>
        <end position="449"/>
    </location>
</feature>
<evidence type="ECO:0000313" key="6">
    <source>
        <dbReference type="Proteomes" id="UP000567293"/>
    </source>
</evidence>
<evidence type="ECO:0000313" key="5">
    <source>
        <dbReference type="EMBL" id="MBA0083954.1"/>
    </source>
</evidence>
<feature type="non-terminal residue" evidence="5">
    <location>
        <position position="1"/>
    </location>
</feature>
<dbReference type="AlphaFoldDB" id="A0A7V8SVK1"/>
<dbReference type="GO" id="GO:0016903">
    <property type="term" value="F:oxidoreductase activity, acting on the aldehyde or oxo group of donors"/>
    <property type="evidence" value="ECO:0007669"/>
    <property type="project" value="InterPro"/>
</dbReference>
<accession>A0A7V8SVK1</accession>
<dbReference type="CDD" id="cd07034">
    <property type="entry name" value="TPP_PYR_PFOR_IOR-alpha_like"/>
    <property type="match status" value="1"/>
</dbReference>
<dbReference type="NCBIfam" id="TIGR03710">
    <property type="entry name" value="OAFO_sf"/>
    <property type="match status" value="1"/>
</dbReference>
<dbReference type="InterPro" id="IPR002880">
    <property type="entry name" value="Pyrv_Fd/Flavodoxin_OxRdtase_N"/>
</dbReference>